<comment type="caution">
    <text evidence="1">The sequence shown here is derived from an EMBL/GenBank/DDBJ whole genome shotgun (WGS) entry which is preliminary data.</text>
</comment>
<dbReference type="Proteomes" id="UP000745859">
    <property type="component" value="Unassembled WGS sequence"/>
</dbReference>
<gene>
    <name evidence="1" type="ORF">FHR24_000141</name>
</gene>
<evidence type="ECO:0000313" key="1">
    <source>
        <dbReference type="EMBL" id="NIJ43702.1"/>
    </source>
</evidence>
<organism evidence="1 2">
    <name type="scientific">Wenyingzhuangia heitensis</name>
    <dbReference type="NCBI Taxonomy" id="1487859"/>
    <lineage>
        <taxon>Bacteria</taxon>
        <taxon>Pseudomonadati</taxon>
        <taxon>Bacteroidota</taxon>
        <taxon>Flavobacteriia</taxon>
        <taxon>Flavobacteriales</taxon>
        <taxon>Flavobacteriaceae</taxon>
        <taxon>Wenyingzhuangia</taxon>
    </lineage>
</organism>
<dbReference type="EMBL" id="JAASQL010000001">
    <property type="protein sequence ID" value="NIJ43702.1"/>
    <property type="molecule type" value="Genomic_DNA"/>
</dbReference>
<reference evidence="1 2" key="1">
    <citation type="submission" date="2020-03" db="EMBL/GenBank/DDBJ databases">
        <title>Genomic Encyclopedia of Type Strains, Phase IV (KMG-IV): sequencing the most valuable type-strain genomes for metagenomic binning, comparative biology and taxonomic classification.</title>
        <authorList>
            <person name="Goeker M."/>
        </authorList>
    </citation>
    <scope>NUCLEOTIDE SEQUENCE [LARGE SCALE GENOMIC DNA]</scope>
    <source>
        <strain evidence="1 2">DSM 101599</strain>
    </source>
</reference>
<accession>A0ABX0U4A8</accession>
<name>A0ABX0U4A8_9FLAO</name>
<dbReference type="RefSeq" id="WP_167182407.1">
    <property type="nucleotide sequence ID" value="NZ_JAASQL010000001.1"/>
</dbReference>
<keyword evidence="2" id="KW-1185">Reference proteome</keyword>
<protein>
    <submittedName>
        <fullName evidence="1">Uncharacterized protein</fullName>
    </submittedName>
</protein>
<sequence length="60" mass="6666">MPKDNLASWTPGTSLISGIQIYHTLEKGEVEDSLTISAGNFSDDGGDSIYIKWKRKMYTV</sequence>
<proteinExistence type="predicted"/>
<evidence type="ECO:0000313" key="2">
    <source>
        <dbReference type="Proteomes" id="UP000745859"/>
    </source>
</evidence>